<evidence type="ECO:0000313" key="2">
    <source>
        <dbReference type="EMBL" id="KAF1999772.1"/>
    </source>
</evidence>
<evidence type="ECO:0000256" key="1">
    <source>
        <dbReference type="SAM" id="Coils"/>
    </source>
</evidence>
<feature type="coiled-coil region" evidence="1">
    <location>
        <begin position="65"/>
        <end position="118"/>
    </location>
</feature>
<gene>
    <name evidence="2" type="ORF">P154DRAFT_213473</name>
</gene>
<accession>A0A6A5WDP9</accession>
<evidence type="ECO:0008006" key="4">
    <source>
        <dbReference type="Google" id="ProtNLM"/>
    </source>
</evidence>
<reference evidence="2" key="1">
    <citation type="journal article" date="2020" name="Stud. Mycol.">
        <title>101 Dothideomycetes genomes: a test case for predicting lifestyles and emergence of pathogens.</title>
        <authorList>
            <person name="Haridas S."/>
            <person name="Albert R."/>
            <person name="Binder M."/>
            <person name="Bloem J."/>
            <person name="Labutti K."/>
            <person name="Salamov A."/>
            <person name="Andreopoulos B."/>
            <person name="Baker S."/>
            <person name="Barry K."/>
            <person name="Bills G."/>
            <person name="Bluhm B."/>
            <person name="Cannon C."/>
            <person name="Castanera R."/>
            <person name="Culley D."/>
            <person name="Daum C."/>
            <person name="Ezra D."/>
            <person name="Gonzalez J."/>
            <person name="Henrissat B."/>
            <person name="Kuo A."/>
            <person name="Liang C."/>
            <person name="Lipzen A."/>
            <person name="Lutzoni F."/>
            <person name="Magnuson J."/>
            <person name="Mondo S."/>
            <person name="Nolan M."/>
            <person name="Ohm R."/>
            <person name="Pangilinan J."/>
            <person name="Park H.-J."/>
            <person name="Ramirez L."/>
            <person name="Alfaro M."/>
            <person name="Sun H."/>
            <person name="Tritt A."/>
            <person name="Yoshinaga Y."/>
            <person name="Zwiers L.-H."/>
            <person name="Turgeon B."/>
            <person name="Goodwin S."/>
            <person name="Spatafora J."/>
            <person name="Crous P."/>
            <person name="Grigoriev I."/>
        </authorList>
    </citation>
    <scope>NUCLEOTIDE SEQUENCE</scope>
    <source>
        <strain evidence="2">CBS 123094</strain>
    </source>
</reference>
<dbReference type="Proteomes" id="UP000799779">
    <property type="component" value="Unassembled WGS sequence"/>
</dbReference>
<organism evidence="2 3">
    <name type="scientific">Amniculicola lignicola CBS 123094</name>
    <dbReference type="NCBI Taxonomy" id="1392246"/>
    <lineage>
        <taxon>Eukaryota</taxon>
        <taxon>Fungi</taxon>
        <taxon>Dikarya</taxon>
        <taxon>Ascomycota</taxon>
        <taxon>Pezizomycotina</taxon>
        <taxon>Dothideomycetes</taxon>
        <taxon>Pleosporomycetidae</taxon>
        <taxon>Pleosporales</taxon>
        <taxon>Amniculicolaceae</taxon>
        <taxon>Amniculicola</taxon>
    </lineage>
</organism>
<protein>
    <recommendedName>
        <fullName evidence="4">Calcofluor white hypersensitive protein</fullName>
    </recommendedName>
</protein>
<keyword evidence="3" id="KW-1185">Reference proteome</keyword>
<keyword evidence="1" id="KW-0175">Coiled coil</keyword>
<sequence>MAGRIVKFGGVAAAAGAAYYLYAAGGDPKLAEKKLEHDIATATRRAKGEVVGREGEAKKAGAEAYESLRASAEELSAEAKAAGRKADATFDAYHQDATKKLEEARAAAAKEVNAASDKFDQKVHEGVKETKSWFGGFFGGK</sequence>
<proteinExistence type="predicted"/>
<evidence type="ECO:0000313" key="3">
    <source>
        <dbReference type="Proteomes" id="UP000799779"/>
    </source>
</evidence>
<dbReference type="EMBL" id="ML977593">
    <property type="protein sequence ID" value="KAF1999772.1"/>
    <property type="molecule type" value="Genomic_DNA"/>
</dbReference>
<dbReference type="AlphaFoldDB" id="A0A6A5WDP9"/>
<name>A0A6A5WDP9_9PLEO</name>